<evidence type="ECO:0000313" key="1">
    <source>
        <dbReference type="Proteomes" id="UP000887565"/>
    </source>
</evidence>
<accession>A0A915KLB3</accession>
<sequence>MQSLDESVTSHENRKRSNLDFKIVIQLACSGKMKSQTPAQQVQLLYKGVSHAFPSLWFSQLVSNT</sequence>
<dbReference type="AlphaFoldDB" id="A0A915KLB3"/>
<protein>
    <submittedName>
        <fullName evidence="2">Uncharacterized protein</fullName>
    </submittedName>
</protein>
<name>A0A915KLB3_ROMCU</name>
<organism evidence="1 2">
    <name type="scientific">Romanomermis culicivorax</name>
    <name type="common">Nematode worm</name>
    <dbReference type="NCBI Taxonomy" id="13658"/>
    <lineage>
        <taxon>Eukaryota</taxon>
        <taxon>Metazoa</taxon>
        <taxon>Ecdysozoa</taxon>
        <taxon>Nematoda</taxon>
        <taxon>Enoplea</taxon>
        <taxon>Dorylaimia</taxon>
        <taxon>Mermithida</taxon>
        <taxon>Mermithoidea</taxon>
        <taxon>Mermithidae</taxon>
        <taxon>Romanomermis</taxon>
    </lineage>
</organism>
<dbReference type="WBParaSite" id="nRc.2.0.1.t38818-RA">
    <property type="protein sequence ID" value="nRc.2.0.1.t38818-RA"/>
    <property type="gene ID" value="nRc.2.0.1.g38818"/>
</dbReference>
<keyword evidence="1" id="KW-1185">Reference proteome</keyword>
<reference evidence="2" key="1">
    <citation type="submission" date="2022-11" db="UniProtKB">
        <authorList>
            <consortium name="WormBaseParasite"/>
        </authorList>
    </citation>
    <scope>IDENTIFICATION</scope>
</reference>
<dbReference type="Proteomes" id="UP000887565">
    <property type="component" value="Unplaced"/>
</dbReference>
<evidence type="ECO:0000313" key="2">
    <source>
        <dbReference type="WBParaSite" id="nRc.2.0.1.t38818-RA"/>
    </source>
</evidence>
<proteinExistence type="predicted"/>